<dbReference type="Gene3D" id="3.90.1330.10">
    <property type="entry name" value="Alpha-glucuronidase, C-terminal domain"/>
    <property type="match status" value="1"/>
</dbReference>
<feature type="active site" description="Proton acceptor" evidence="8">
    <location>
        <position position="416"/>
    </location>
</feature>
<feature type="active site" description="Proton acceptor" evidence="8">
    <location>
        <position position="388"/>
    </location>
</feature>
<evidence type="ECO:0000256" key="9">
    <source>
        <dbReference type="RuleBase" id="RU361198"/>
    </source>
</evidence>
<evidence type="ECO:0000256" key="6">
    <source>
        <dbReference type="ARBA" id="ARBA00023326"/>
    </source>
</evidence>
<dbReference type="Gene3D" id="3.20.20.80">
    <property type="entry name" value="Glycosidases"/>
    <property type="match status" value="1"/>
</dbReference>
<dbReference type="SUPFAM" id="SSF51445">
    <property type="entry name" value="(Trans)glycosidases"/>
    <property type="match status" value="1"/>
</dbReference>
<dbReference type="OrthoDB" id="339499at2"/>
<organism evidence="13 14">
    <name type="scientific">Bacteroides luti</name>
    <dbReference type="NCBI Taxonomy" id="1297750"/>
    <lineage>
        <taxon>Bacteria</taxon>
        <taxon>Pseudomonadati</taxon>
        <taxon>Bacteroidota</taxon>
        <taxon>Bacteroidia</taxon>
        <taxon>Bacteroidales</taxon>
        <taxon>Bacteroidaceae</taxon>
        <taxon>Bacteroides</taxon>
    </lineage>
</organism>
<feature type="domain" description="Glycosyl hydrolase family 67 C-terminal" evidence="11">
    <location>
        <begin position="477"/>
        <end position="703"/>
    </location>
</feature>
<dbReference type="EMBL" id="FQTV01000020">
    <property type="protein sequence ID" value="SHG01659.1"/>
    <property type="molecule type" value="Genomic_DNA"/>
</dbReference>
<evidence type="ECO:0000259" key="10">
    <source>
        <dbReference type="Pfam" id="PF03648"/>
    </source>
</evidence>
<dbReference type="GO" id="GO:0033939">
    <property type="term" value="F:xylan alpha-1,2-glucuronosidase activity"/>
    <property type="evidence" value="ECO:0007669"/>
    <property type="project" value="UniProtKB-EC"/>
</dbReference>
<name>A0A1M5GDA3_9BACE</name>
<dbReference type="Gene3D" id="3.30.379.10">
    <property type="entry name" value="Chitobiase/beta-hexosaminidase domain 2-like"/>
    <property type="match status" value="1"/>
</dbReference>
<keyword evidence="3 7" id="KW-0378">Hydrolase</keyword>
<dbReference type="PANTHER" id="PTHR39207">
    <property type="entry name" value="ALPHA-GLUCURONIDASE A"/>
    <property type="match status" value="1"/>
</dbReference>
<evidence type="ECO:0000259" key="11">
    <source>
        <dbReference type="Pfam" id="PF07477"/>
    </source>
</evidence>
<dbReference type="InterPro" id="IPR037054">
    <property type="entry name" value="A-glucoronidase_C_sf"/>
</dbReference>
<dbReference type="STRING" id="1297750.SAMN05444405_12027"/>
<dbReference type="InterPro" id="IPR005154">
    <property type="entry name" value="Glyco_hydro_67_aGlcAse_N"/>
</dbReference>
<dbReference type="InterPro" id="IPR011099">
    <property type="entry name" value="Glyco_hydro_67_C"/>
</dbReference>
<accession>A0A1M5GDA3</accession>
<dbReference type="GO" id="GO:0046559">
    <property type="term" value="F:alpha-glucuronidase activity"/>
    <property type="evidence" value="ECO:0007669"/>
    <property type="project" value="InterPro"/>
</dbReference>
<keyword evidence="5 7" id="KW-0326">Glycosidase</keyword>
<evidence type="ECO:0000256" key="4">
    <source>
        <dbReference type="ARBA" id="ARBA00023277"/>
    </source>
</evidence>
<dbReference type="PIRSF" id="PIRSF029900">
    <property type="entry name" value="Alpha-glucuronds"/>
    <property type="match status" value="1"/>
</dbReference>
<evidence type="ECO:0000313" key="13">
    <source>
        <dbReference type="EMBL" id="SHG01659.1"/>
    </source>
</evidence>
<sequence>MKNFLYSLFLFLIPTLIYAEDGSKLWLRYQPLSAKQVKSLSMVISSVLIEEPGDCTAITELQYAWKQLTGKELPVAASLKDYSLVIGTEKSKLIQSLGLQKELQTLGSDGFIIRTMKSKGNRITVIASKGENGLLYAVFNLLRNIQLYVPSSNILRTIQLGSSPFTFDIKEVPSYKIRILNHWDNLDGTIERGYAGHSLWKWDELPGKLSPRYKEYARANASIGINGTVLNNVNASPEILSNAYLQKVKALAEVFRPYGIHVYLSVNFSSPAALGGLSTSDPLNEGVQQWWKDKAKEIYGLIPDFGGFLVKANSEGLPGPQDFGRTHADGANMLADALKPYNGIVMWRAFVYKSSMEDRAGQAYNEFTPLDGKFRSNVILQVKNGPIDFQPREPFSPLFGAMTRTALMPEFQITQEYLGASNHLVYLAPLYKECLESDTYCSGEGSTVAWVTDGKLFPHPLTAIAGVANIGEDANWCGHQFAQANWYAFGRLAWNNELTPEVIADEWIKQTFNQQKEFVEPVKEMMLASREAAVNYMMPLGLHHLFAWGHHYGPEPWCTVPGARADWLPSYYHKADTLGIGFDRTLDTGSKAVGQYFVPLRNDYNKLKTCPEQYLLWFHHVPWKYKMKSGQTLWNELCYTYDKGVQQVRGFQKTWDKMESFVDAQRFHEVQSRLKIQSKDAVWWKDACLLYFQTFSRQPIPYDIERPVNELDSLKKIKLNLLHHN</sequence>
<evidence type="ECO:0000259" key="12">
    <source>
        <dbReference type="Pfam" id="PF07488"/>
    </source>
</evidence>
<comment type="subunit">
    <text evidence="9">Homodimer.</text>
</comment>
<evidence type="ECO:0000256" key="7">
    <source>
        <dbReference type="PIRNR" id="PIRNR029900"/>
    </source>
</evidence>
<dbReference type="SUPFAM" id="SSF55545">
    <property type="entry name" value="beta-N-acetylhexosaminidase-like domain"/>
    <property type="match status" value="1"/>
</dbReference>
<dbReference type="AlphaFoldDB" id="A0A1M5GDA3"/>
<evidence type="ECO:0000256" key="8">
    <source>
        <dbReference type="PIRSR" id="PIRSR029900-1"/>
    </source>
</evidence>
<comment type="catalytic activity">
    <reaction evidence="9">
        <text>Hydrolysis of (1-&gt;2)-alpha-D-(4-O-methyl)glucuronosyl links in the main chain of hardwood xylans.</text>
        <dbReference type="EC" id="3.2.1.131"/>
    </reaction>
</comment>
<feature type="domain" description="Glycosyl hydrolase family 67 catalytic" evidence="12">
    <location>
        <begin position="165"/>
        <end position="476"/>
    </location>
</feature>
<feature type="domain" description="Alpha glucuronidase N-terminal" evidence="10">
    <location>
        <begin position="25"/>
        <end position="141"/>
    </location>
</feature>
<evidence type="ECO:0000313" key="14">
    <source>
        <dbReference type="Proteomes" id="UP000184509"/>
    </source>
</evidence>
<keyword evidence="14" id="KW-1185">Reference proteome</keyword>
<comment type="similarity">
    <text evidence="1 7 9">Belongs to the glycosyl hydrolase 67 family.</text>
</comment>
<protein>
    <recommendedName>
        <fullName evidence="9">Xylan alpha-1,2-glucuronidase</fullName>
        <ecNumber evidence="9">3.2.1.131</ecNumber>
    </recommendedName>
</protein>
<dbReference type="GO" id="GO:0005576">
    <property type="term" value="C:extracellular region"/>
    <property type="evidence" value="ECO:0007669"/>
    <property type="project" value="InterPro"/>
</dbReference>
<evidence type="ECO:0000256" key="2">
    <source>
        <dbReference type="ARBA" id="ARBA00022651"/>
    </source>
</evidence>
<dbReference type="InterPro" id="IPR011395">
    <property type="entry name" value="Glyco_hydro_67_aGlcAse"/>
</dbReference>
<keyword evidence="4 9" id="KW-0119">Carbohydrate metabolism</keyword>
<dbReference type="Pfam" id="PF07488">
    <property type="entry name" value="Glyco_hydro_67M"/>
    <property type="match status" value="1"/>
</dbReference>
<evidence type="ECO:0000256" key="1">
    <source>
        <dbReference type="ARBA" id="ARBA00008833"/>
    </source>
</evidence>
<keyword evidence="6 9" id="KW-0624">Polysaccharide degradation</keyword>
<dbReference type="RefSeq" id="WP_073403805.1">
    <property type="nucleotide sequence ID" value="NZ_FQTV01000020.1"/>
</dbReference>
<gene>
    <name evidence="13" type="ORF">SAMN05444405_12027</name>
</gene>
<evidence type="ECO:0000256" key="5">
    <source>
        <dbReference type="ARBA" id="ARBA00023295"/>
    </source>
</evidence>
<evidence type="ECO:0000256" key="3">
    <source>
        <dbReference type="ARBA" id="ARBA00022801"/>
    </source>
</evidence>
<feature type="active site" description="Proton donor" evidence="8">
    <location>
        <position position="315"/>
    </location>
</feature>
<dbReference type="Pfam" id="PF03648">
    <property type="entry name" value="Glyco_hydro_67N"/>
    <property type="match status" value="1"/>
</dbReference>
<dbReference type="InterPro" id="IPR017853">
    <property type="entry name" value="GH"/>
</dbReference>
<dbReference type="Pfam" id="PF07477">
    <property type="entry name" value="Glyco_hydro_67C"/>
    <property type="match status" value="1"/>
</dbReference>
<dbReference type="InterPro" id="IPR029018">
    <property type="entry name" value="Hex-like_dom2"/>
</dbReference>
<dbReference type="Proteomes" id="UP000184509">
    <property type="component" value="Unassembled WGS sequence"/>
</dbReference>
<dbReference type="EC" id="3.2.1.131" evidence="9"/>
<proteinExistence type="inferred from homology"/>
<dbReference type="GO" id="GO:0045493">
    <property type="term" value="P:xylan catabolic process"/>
    <property type="evidence" value="ECO:0007669"/>
    <property type="project" value="UniProtKB-KW"/>
</dbReference>
<dbReference type="InterPro" id="IPR011100">
    <property type="entry name" value="Glyco_hydro_67_cat"/>
</dbReference>
<dbReference type="PANTHER" id="PTHR39207:SF1">
    <property type="entry name" value="ALPHA-GLUCURONIDASE A"/>
    <property type="match status" value="1"/>
</dbReference>
<keyword evidence="2 7" id="KW-0858">Xylan degradation</keyword>
<reference evidence="13 14" key="1">
    <citation type="submission" date="2016-11" db="EMBL/GenBank/DDBJ databases">
        <authorList>
            <person name="Jaros S."/>
            <person name="Januszkiewicz K."/>
            <person name="Wedrychowicz H."/>
        </authorList>
    </citation>
    <scope>NUCLEOTIDE SEQUENCE [LARGE SCALE GENOMIC DNA]</scope>
    <source>
        <strain evidence="13 14">DSM 26991</strain>
    </source>
</reference>